<feature type="domain" description="Transglutaminase-like" evidence="2">
    <location>
        <begin position="331"/>
        <end position="399"/>
    </location>
</feature>
<dbReference type="Gene3D" id="2.60.40.3140">
    <property type="match status" value="1"/>
</dbReference>
<evidence type="ECO:0000259" key="2">
    <source>
        <dbReference type="Pfam" id="PF01841"/>
    </source>
</evidence>
<feature type="signal peptide" evidence="1">
    <location>
        <begin position="1"/>
        <end position="19"/>
    </location>
</feature>
<dbReference type="Proteomes" id="UP000199448">
    <property type="component" value="Unassembled WGS sequence"/>
</dbReference>
<dbReference type="OrthoDB" id="98874at2"/>
<dbReference type="STRING" id="390640.SAMN04488034_10772"/>
<feature type="domain" description="DUF3857" evidence="3">
    <location>
        <begin position="66"/>
        <end position="199"/>
    </location>
</feature>
<evidence type="ECO:0000313" key="4">
    <source>
        <dbReference type="EMBL" id="SEF07210.1"/>
    </source>
</evidence>
<keyword evidence="5" id="KW-1185">Reference proteome</keyword>
<reference evidence="4 5" key="1">
    <citation type="submission" date="2016-10" db="EMBL/GenBank/DDBJ databases">
        <authorList>
            <person name="de Groot N.N."/>
        </authorList>
    </citation>
    <scope>NUCLEOTIDE SEQUENCE [LARGE SCALE GENOMIC DNA]</scope>
    <source>
        <strain evidence="4 5">DSM 23553</strain>
    </source>
</reference>
<evidence type="ECO:0000313" key="5">
    <source>
        <dbReference type="Proteomes" id="UP000199448"/>
    </source>
</evidence>
<dbReference type="InterPro" id="IPR002931">
    <property type="entry name" value="Transglutaminase-like"/>
</dbReference>
<keyword evidence="1" id="KW-0732">Signal</keyword>
<accession>A0A1H5P0J4</accession>
<proteinExistence type="predicted"/>
<dbReference type="Gene3D" id="2.60.120.1130">
    <property type="match status" value="1"/>
</dbReference>
<gene>
    <name evidence="4" type="ORF">SAMN04488034_10772</name>
</gene>
<protein>
    <submittedName>
        <fullName evidence="4">Uncharacterized protein</fullName>
    </submittedName>
</protein>
<dbReference type="Pfam" id="PF01841">
    <property type="entry name" value="Transglut_core"/>
    <property type="match status" value="1"/>
</dbReference>
<evidence type="ECO:0000259" key="3">
    <source>
        <dbReference type="Pfam" id="PF12969"/>
    </source>
</evidence>
<feature type="chain" id="PRO_5011496799" evidence="1">
    <location>
        <begin position="20"/>
        <end position="670"/>
    </location>
</feature>
<organism evidence="4 5">
    <name type="scientific">Salinimicrobium catena</name>
    <dbReference type="NCBI Taxonomy" id="390640"/>
    <lineage>
        <taxon>Bacteria</taxon>
        <taxon>Pseudomonadati</taxon>
        <taxon>Bacteroidota</taxon>
        <taxon>Flavobacteriia</taxon>
        <taxon>Flavobacteriales</taxon>
        <taxon>Flavobacteriaceae</taxon>
        <taxon>Salinimicrobium</taxon>
    </lineage>
</organism>
<evidence type="ECO:0000256" key="1">
    <source>
        <dbReference type="SAM" id="SignalP"/>
    </source>
</evidence>
<dbReference type="InterPro" id="IPR024618">
    <property type="entry name" value="DUF3857"/>
</dbReference>
<dbReference type="RefSeq" id="WP_093113878.1">
    <property type="nucleotide sequence ID" value="NZ_FNGG01000007.1"/>
</dbReference>
<dbReference type="Pfam" id="PF12969">
    <property type="entry name" value="DUF3857"/>
    <property type="match status" value="1"/>
</dbReference>
<sequence length="670" mass="77289">MKKIYTLLLMAFITSGIWAQDFKFGKVSKEELEEKKHPQNKEAHAAVLYRSQKVYYDFDERSGFTVNTEVHERIKIYDKEGFDWATKEISYYRNNNGEEKISNLKAYTYNLVEGEVIDEKLRNNGIFQEEASNYKLKTKFTMPAIKEGSVIEFRYTLRSPFITTIDVTPLQYTIPLNKIDFEIKIPEFFGFRFHFNPRSSIYFKIDTASENFTYKITKQVREGGTRWNPVRHSTRTAKVDYLQNVYSIQEENIPALKKESYVDYLENYAAFIKWELQFTKFPNSPLENYAQTWEGVTKSIYNDAGLNKELQKTGFFEDDLDALLVGLVDEPSKARAIFEYVRKKVKWNDYLGFIAENGVKKAYKEGQGNVGDINLLLVSMLSYAGIQADPVLVSTRNNGIPLFPTRTGYNYVIAGISSVEGTVLLDASDPTVGYGELPDRARNWQGRIIRKDGSSDWVNLSPTYISENSRTVNVKLLEDLNVVGKCIKKMSGLEAKSYRDSFAPLATDEYIKILEKDRGDFIVTEVSNENKGSELIENYSFELKDAVENISDQIYLKPLLFTSLSENPFKAEERIYPIFFNYPKVESNTINMMIPDGYEVEHLPESGILNFKDGAITYKFLVTQNGKYLRIESILDINEIVFNPIDYKNLKDFYSLMVEKQTEAIVLKKI</sequence>
<dbReference type="Gene3D" id="3.10.620.30">
    <property type="match status" value="1"/>
</dbReference>
<name>A0A1H5P0J4_9FLAO</name>
<dbReference type="AlphaFoldDB" id="A0A1H5P0J4"/>
<dbReference type="EMBL" id="FNUG01000007">
    <property type="protein sequence ID" value="SEF07210.1"/>
    <property type="molecule type" value="Genomic_DNA"/>
</dbReference>